<reference evidence="2 3" key="1">
    <citation type="submission" date="2016-11" db="EMBL/GenBank/DDBJ databases">
        <authorList>
            <person name="Jaros S."/>
            <person name="Januszkiewicz K."/>
            <person name="Wedrychowicz H."/>
        </authorList>
    </citation>
    <scope>NUCLEOTIDE SEQUENCE [LARGE SCALE GENOMIC DNA]</scope>
    <source>
        <strain evidence="2 3">DSM 15929</strain>
    </source>
</reference>
<dbReference type="OrthoDB" id="7061752at2"/>
<name>A0A1M6X4M5_9FIRM</name>
<dbReference type="PROSITE" id="PS51257">
    <property type="entry name" value="PROKAR_LIPOPROTEIN"/>
    <property type="match status" value="1"/>
</dbReference>
<dbReference type="AlphaFoldDB" id="A0A1M6X4M5"/>
<feature type="signal peptide" evidence="1">
    <location>
        <begin position="1"/>
        <end position="18"/>
    </location>
</feature>
<sequence>MKKLIVIALSAVMALSFAACTNNPPKQISGQAAEGDSQQIPNPFKDCKTVAEAEKTAGFTLALPEKIPEGYVQKSIQAIKNDMIQVIYENGKKELLIRKAKGKEDISGDYNKYSENNTMTVGSLQVSTRGNDGKIKVAAWTDGEYTFAVSVNSEDEGLDNTAISDMISSMKAEGDTKEKVQIPNPFEDCKTIAEAKKIAGFTLALPEKMPKGYAQNSIQAIKDDLVQVFYENGEKELLIRKGKGSEDISGDYNKYSENNTMTVGSLQVSTRGNDGKVQVAAWVNGEYAYSISAGYDAAGLDTTVISDLVKGIR</sequence>
<dbReference type="EMBL" id="FRAC01000021">
    <property type="protein sequence ID" value="SHL00873.1"/>
    <property type="molecule type" value="Genomic_DNA"/>
</dbReference>
<organism evidence="2 3">
    <name type="scientific">Anaerocolumna jejuensis DSM 15929</name>
    <dbReference type="NCBI Taxonomy" id="1121322"/>
    <lineage>
        <taxon>Bacteria</taxon>
        <taxon>Bacillati</taxon>
        <taxon>Bacillota</taxon>
        <taxon>Clostridia</taxon>
        <taxon>Lachnospirales</taxon>
        <taxon>Lachnospiraceae</taxon>
        <taxon>Anaerocolumna</taxon>
    </lineage>
</organism>
<evidence type="ECO:0000313" key="2">
    <source>
        <dbReference type="EMBL" id="SHL00873.1"/>
    </source>
</evidence>
<evidence type="ECO:0008006" key="4">
    <source>
        <dbReference type="Google" id="ProtNLM"/>
    </source>
</evidence>
<evidence type="ECO:0000313" key="3">
    <source>
        <dbReference type="Proteomes" id="UP000184386"/>
    </source>
</evidence>
<protein>
    <recommendedName>
        <fullName evidence="4">DUF4367 domain-containing protein</fullName>
    </recommendedName>
</protein>
<keyword evidence="1" id="KW-0732">Signal</keyword>
<dbReference type="STRING" id="1121322.SAMN02745136_03882"/>
<feature type="chain" id="PRO_5012793879" description="DUF4367 domain-containing protein" evidence="1">
    <location>
        <begin position="19"/>
        <end position="313"/>
    </location>
</feature>
<dbReference type="Proteomes" id="UP000184386">
    <property type="component" value="Unassembled WGS sequence"/>
</dbReference>
<keyword evidence="3" id="KW-1185">Reference proteome</keyword>
<accession>A0A1M6X4M5</accession>
<proteinExistence type="predicted"/>
<evidence type="ECO:0000256" key="1">
    <source>
        <dbReference type="SAM" id="SignalP"/>
    </source>
</evidence>
<dbReference type="RefSeq" id="WP_073278499.1">
    <property type="nucleotide sequence ID" value="NZ_FRAC01000021.1"/>
</dbReference>
<gene>
    <name evidence="2" type="ORF">SAMN02745136_03882</name>
</gene>